<dbReference type="EMBL" id="CP000875">
    <property type="protein sequence ID" value="ABX05830.1"/>
    <property type="molecule type" value="Genomic_DNA"/>
</dbReference>
<name>A9B6W2_HERA2</name>
<dbReference type="Proteomes" id="UP000000787">
    <property type="component" value="Chromosome"/>
</dbReference>
<dbReference type="BioCyc" id="HAUR316274:GHYA-3228-MONOMER"/>
<accession>A9B6W2</accession>
<sequence length="130" mass="14640">MSQALLIFDGTCDFCTRAARWIKNLDHQQRIRIEPFQKPGVPESVGLTYAQCEQAAWLQTSDGRLWRGAGAVNAALSIATGKRLALGFYQLWGIRHIQDSVYKLVVKYRHRIPGDTPHCQQFPADCPKLG</sequence>
<protein>
    <recommendedName>
        <fullName evidence="3">Thiol-disulphide oxidoreductase DCC</fullName>
    </recommendedName>
</protein>
<dbReference type="HOGENOM" id="CLU_127718_0_0_0"/>
<dbReference type="KEGG" id="hau:Haur_3193"/>
<dbReference type="InParanoid" id="A9B6W2"/>
<dbReference type="AlphaFoldDB" id="A9B6W2"/>
<dbReference type="Pfam" id="PF04134">
    <property type="entry name" value="DCC1-like"/>
    <property type="match status" value="1"/>
</dbReference>
<dbReference type="eggNOG" id="COG3011">
    <property type="taxonomic scope" value="Bacteria"/>
</dbReference>
<evidence type="ECO:0008006" key="3">
    <source>
        <dbReference type="Google" id="ProtNLM"/>
    </source>
</evidence>
<dbReference type="InterPro" id="IPR007263">
    <property type="entry name" value="DCC1-like"/>
</dbReference>
<reference evidence="1 2" key="1">
    <citation type="journal article" date="2011" name="Stand. Genomic Sci.">
        <title>Complete genome sequence of the filamentous gliding predatory bacterium Herpetosiphon aurantiacus type strain (114-95(T)).</title>
        <authorList>
            <person name="Kiss H."/>
            <person name="Nett M."/>
            <person name="Domin N."/>
            <person name="Martin K."/>
            <person name="Maresca J.A."/>
            <person name="Copeland A."/>
            <person name="Lapidus A."/>
            <person name="Lucas S."/>
            <person name="Berry K.W."/>
            <person name="Glavina Del Rio T."/>
            <person name="Dalin E."/>
            <person name="Tice H."/>
            <person name="Pitluck S."/>
            <person name="Richardson P."/>
            <person name="Bruce D."/>
            <person name="Goodwin L."/>
            <person name="Han C."/>
            <person name="Detter J.C."/>
            <person name="Schmutz J."/>
            <person name="Brettin T."/>
            <person name="Land M."/>
            <person name="Hauser L."/>
            <person name="Kyrpides N.C."/>
            <person name="Ivanova N."/>
            <person name="Goker M."/>
            <person name="Woyke T."/>
            <person name="Klenk H.P."/>
            <person name="Bryant D.A."/>
        </authorList>
    </citation>
    <scope>NUCLEOTIDE SEQUENCE [LARGE SCALE GENOMIC DNA]</scope>
    <source>
        <strain evidence="2">ATCC 23779 / DSM 785 / 114-95</strain>
    </source>
</reference>
<evidence type="ECO:0000313" key="2">
    <source>
        <dbReference type="Proteomes" id="UP000000787"/>
    </source>
</evidence>
<keyword evidence="2" id="KW-1185">Reference proteome</keyword>
<organism evidence="1 2">
    <name type="scientific">Herpetosiphon aurantiacus (strain ATCC 23779 / DSM 785 / 114-95)</name>
    <dbReference type="NCBI Taxonomy" id="316274"/>
    <lineage>
        <taxon>Bacteria</taxon>
        <taxon>Bacillati</taxon>
        <taxon>Chloroflexota</taxon>
        <taxon>Chloroflexia</taxon>
        <taxon>Herpetosiphonales</taxon>
        <taxon>Herpetosiphonaceae</taxon>
        <taxon>Herpetosiphon</taxon>
    </lineage>
</organism>
<dbReference type="GO" id="GO:0015035">
    <property type="term" value="F:protein-disulfide reductase activity"/>
    <property type="evidence" value="ECO:0007669"/>
    <property type="project" value="InterPro"/>
</dbReference>
<proteinExistence type="predicted"/>
<dbReference type="STRING" id="316274.Haur_3193"/>
<gene>
    <name evidence="1" type="ordered locus">Haur_3193</name>
</gene>
<evidence type="ECO:0000313" key="1">
    <source>
        <dbReference type="EMBL" id="ABX05830.1"/>
    </source>
</evidence>